<dbReference type="Proteomes" id="UP000828924">
    <property type="component" value="Chromosome"/>
</dbReference>
<sequence length="557" mass="59097">MPATPAAEPPAEAQAPAEAVGPLMRGIAVLRAVSDAGGRMSLGDLVRTTGLARSTVDRVTATLARMGYVRLDGHEARLEPRLMELGNAYLAAAGLPGPLGPLAERLADELDESVSLAVPDADGIRFVHQTTRRRAMSLTFRIGDLLPVERTAPGPLFAAVWPGDRWAAWRRGTGCGTVAGADFEERAARAAEDGWALDDQLIEPGLVALAVPVRDPRGRTVCALSVVSHTSRHSADALRRALLPRVRETVAAVERELRRAPTAAEPPAAETAATGEAGGGTAVRGLAHWTAASKQELGAEFVESLARGLTVITAFGEGRAELGLTAVAEATGLARATARRALITLEHLGYVTSQDRTFRLTPRVLALGCPPLSRTTLSDIAVPHMAELVRHVHDSASLAVLEGEDIRYTARVATERIMSVNITIGTRFPAYAASMGRVLLAGLPADERTARIGGGKLRALTPRTVTDPTRLAALLDHVVDEGYALVDEELEEGLRSLAVPVRDHTGRTVAALNVAMHSARRTLDECLTEVLPQLRATAAGIESDLRIAGRFTRITEV</sequence>
<name>A0ABY3WS21_9ACTN</name>
<evidence type="ECO:0000256" key="4">
    <source>
        <dbReference type="SAM" id="MobiDB-lite"/>
    </source>
</evidence>
<evidence type="ECO:0000313" key="8">
    <source>
        <dbReference type="Proteomes" id="UP000828924"/>
    </source>
</evidence>
<dbReference type="Gene3D" id="1.10.10.10">
    <property type="entry name" value="Winged helix-like DNA-binding domain superfamily/Winged helix DNA-binding domain"/>
    <property type="match status" value="2"/>
</dbReference>
<accession>A0ABY3WS21</accession>
<dbReference type="Gene3D" id="3.30.450.40">
    <property type="match status" value="2"/>
</dbReference>
<feature type="domain" description="HTH iclR-type" evidence="5">
    <location>
        <begin position="20"/>
        <end position="87"/>
    </location>
</feature>
<evidence type="ECO:0000256" key="1">
    <source>
        <dbReference type="ARBA" id="ARBA00023015"/>
    </source>
</evidence>
<dbReference type="InterPro" id="IPR036390">
    <property type="entry name" value="WH_DNA-bd_sf"/>
</dbReference>
<feature type="domain" description="HTH iclR-type" evidence="5">
    <location>
        <begin position="302"/>
        <end position="362"/>
    </location>
</feature>
<dbReference type="InterPro" id="IPR005471">
    <property type="entry name" value="Tscrpt_reg_IclR_N"/>
</dbReference>
<dbReference type="InterPro" id="IPR050707">
    <property type="entry name" value="HTH_MetabolicPath_Reg"/>
</dbReference>
<feature type="domain" description="IclR-ED" evidence="6">
    <location>
        <begin position="363"/>
        <end position="547"/>
    </location>
</feature>
<feature type="domain" description="IclR-ED" evidence="6">
    <location>
        <begin position="81"/>
        <end position="259"/>
    </location>
</feature>
<dbReference type="InterPro" id="IPR012794">
    <property type="entry name" value="PcaR_PcaU"/>
</dbReference>
<dbReference type="SUPFAM" id="SSF46785">
    <property type="entry name" value="Winged helix' DNA-binding domain"/>
    <property type="match status" value="2"/>
</dbReference>
<evidence type="ECO:0000256" key="3">
    <source>
        <dbReference type="ARBA" id="ARBA00023163"/>
    </source>
</evidence>
<keyword evidence="2" id="KW-0238">DNA-binding</keyword>
<dbReference type="PROSITE" id="PS51078">
    <property type="entry name" value="ICLR_ED"/>
    <property type="match status" value="2"/>
</dbReference>
<dbReference type="SUPFAM" id="SSF55781">
    <property type="entry name" value="GAF domain-like"/>
    <property type="match status" value="2"/>
</dbReference>
<dbReference type="SMART" id="SM00346">
    <property type="entry name" value="HTH_ICLR"/>
    <property type="match status" value="2"/>
</dbReference>
<keyword evidence="1" id="KW-0805">Transcription regulation</keyword>
<dbReference type="InterPro" id="IPR036388">
    <property type="entry name" value="WH-like_DNA-bd_sf"/>
</dbReference>
<organism evidence="7 8">
    <name type="scientific">Streptomyces formicae</name>
    <dbReference type="NCBI Taxonomy" id="1616117"/>
    <lineage>
        <taxon>Bacteria</taxon>
        <taxon>Bacillati</taxon>
        <taxon>Actinomycetota</taxon>
        <taxon>Actinomycetes</taxon>
        <taxon>Kitasatosporales</taxon>
        <taxon>Streptomycetaceae</taxon>
        <taxon>Streptomyces</taxon>
    </lineage>
</organism>
<feature type="compositionally biased region" description="Low complexity" evidence="4">
    <location>
        <begin position="260"/>
        <end position="275"/>
    </location>
</feature>
<proteinExistence type="predicted"/>
<evidence type="ECO:0000313" key="7">
    <source>
        <dbReference type="EMBL" id="UNM13602.1"/>
    </source>
</evidence>
<dbReference type="PROSITE" id="PS51077">
    <property type="entry name" value="HTH_ICLR"/>
    <property type="match status" value="2"/>
</dbReference>
<dbReference type="PANTHER" id="PTHR30136">
    <property type="entry name" value="HELIX-TURN-HELIX TRANSCRIPTIONAL REGULATOR, ICLR FAMILY"/>
    <property type="match status" value="1"/>
</dbReference>
<dbReference type="Pfam" id="PF09339">
    <property type="entry name" value="HTH_IclR"/>
    <property type="match status" value="2"/>
</dbReference>
<keyword evidence="3" id="KW-0804">Transcription</keyword>
<dbReference type="NCBIfam" id="TIGR02431">
    <property type="entry name" value="pcaR_pcaU"/>
    <property type="match status" value="1"/>
</dbReference>
<dbReference type="InterPro" id="IPR014757">
    <property type="entry name" value="Tscrpt_reg_IclR_C"/>
</dbReference>
<protein>
    <submittedName>
        <fullName evidence="7">Helix-turn-helix domain-containing protein</fullName>
    </submittedName>
</protein>
<reference evidence="7 8" key="1">
    <citation type="submission" date="2021-03" db="EMBL/GenBank/DDBJ databases">
        <title>Complete genome of Streptomyces formicae strain 1H-GS9 (DSM 100524).</title>
        <authorList>
            <person name="Atanasov K.E."/>
            <person name="Altabella T."/>
            <person name="Ferrer A."/>
        </authorList>
    </citation>
    <scope>NUCLEOTIDE SEQUENCE [LARGE SCALE GENOMIC DNA]</scope>
    <source>
        <strain evidence="7 8">1H-GS9</strain>
    </source>
</reference>
<evidence type="ECO:0000259" key="6">
    <source>
        <dbReference type="PROSITE" id="PS51078"/>
    </source>
</evidence>
<evidence type="ECO:0000256" key="2">
    <source>
        <dbReference type="ARBA" id="ARBA00023125"/>
    </source>
</evidence>
<keyword evidence="8" id="KW-1185">Reference proteome</keyword>
<evidence type="ECO:0000259" key="5">
    <source>
        <dbReference type="PROSITE" id="PS51077"/>
    </source>
</evidence>
<dbReference type="RefSeq" id="WP_242332513.1">
    <property type="nucleotide sequence ID" value="NZ_CP071872.1"/>
</dbReference>
<dbReference type="PANTHER" id="PTHR30136:SF34">
    <property type="entry name" value="TRANSCRIPTIONAL REGULATOR"/>
    <property type="match status" value="1"/>
</dbReference>
<dbReference type="InterPro" id="IPR029016">
    <property type="entry name" value="GAF-like_dom_sf"/>
</dbReference>
<gene>
    <name evidence="7" type="ORF">J4032_20935</name>
</gene>
<dbReference type="EMBL" id="CP071872">
    <property type="protein sequence ID" value="UNM13602.1"/>
    <property type="molecule type" value="Genomic_DNA"/>
</dbReference>
<dbReference type="Pfam" id="PF01614">
    <property type="entry name" value="IclR_C"/>
    <property type="match status" value="2"/>
</dbReference>
<feature type="region of interest" description="Disordered" evidence="4">
    <location>
        <begin position="257"/>
        <end position="280"/>
    </location>
</feature>